<dbReference type="EMBL" id="CM042018">
    <property type="protein sequence ID" value="KAI3827727.1"/>
    <property type="molecule type" value="Genomic_DNA"/>
</dbReference>
<comment type="caution">
    <text evidence="1">The sequence shown here is derived from an EMBL/GenBank/DDBJ whole genome shotgun (WGS) entry which is preliminary data.</text>
</comment>
<reference evidence="2" key="1">
    <citation type="journal article" date="2022" name="Mol. Ecol. Resour.">
        <title>The genomes of chicory, endive, great burdock and yacon provide insights into Asteraceae palaeo-polyploidization history and plant inulin production.</title>
        <authorList>
            <person name="Fan W."/>
            <person name="Wang S."/>
            <person name="Wang H."/>
            <person name="Wang A."/>
            <person name="Jiang F."/>
            <person name="Liu H."/>
            <person name="Zhao H."/>
            <person name="Xu D."/>
            <person name="Zhang Y."/>
        </authorList>
    </citation>
    <scope>NUCLEOTIDE SEQUENCE [LARGE SCALE GENOMIC DNA]</scope>
    <source>
        <strain evidence="2">cv. Yunnan</strain>
    </source>
</reference>
<reference evidence="1 2" key="2">
    <citation type="journal article" date="2022" name="Mol. Ecol. Resour.">
        <title>The genomes of chicory, endive, great burdock and yacon provide insights into Asteraceae paleo-polyploidization history and plant inulin production.</title>
        <authorList>
            <person name="Fan W."/>
            <person name="Wang S."/>
            <person name="Wang H."/>
            <person name="Wang A."/>
            <person name="Jiang F."/>
            <person name="Liu H."/>
            <person name="Zhao H."/>
            <person name="Xu D."/>
            <person name="Zhang Y."/>
        </authorList>
    </citation>
    <scope>NUCLEOTIDE SEQUENCE [LARGE SCALE GENOMIC DNA]</scope>
    <source>
        <strain evidence="2">cv. Yunnan</strain>
        <tissue evidence="1">Leaves</tissue>
    </source>
</reference>
<organism evidence="1 2">
    <name type="scientific">Smallanthus sonchifolius</name>
    <dbReference type="NCBI Taxonomy" id="185202"/>
    <lineage>
        <taxon>Eukaryota</taxon>
        <taxon>Viridiplantae</taxon>
        <taxon>Streptophyta</taxon>
        <taxon>Embryophyta</taxon>
        <taxon>Tracheophyta</taxon>
        <taxon>Spermatophyta</taxon>
        <taxon>Magnoliopsida</taxon>
        <taxon>eudicotyledons</taxon>
        <taxon>Gunneridae</taxon>
        <taxon>Pentapetalae</taxon>
        <taxon>asterids</taxon>
        <taxon>campanulids</taxon>
        <taxon>Asterales</taxon>
        <taxon>Asteraceae</taxon>
        <taxon>Asteroideae</taxon>
        <taxon>Heliantheae alliance</taxon>
        <taxon>Millerieae</taxon>
        <taxon>Smallanthus</taxon>
    </lineage>
</organism>
<sequence>MPPTIFNTSDEIDLSAAGFSGEDPYKTLKSLTPCGSVIQRNLLENTSKIVEKNKNCKWKDELRKTVVKELLLLGYDASICKSHWEKSSTYPAGRRHYLHALQS</sequence>
<name>A0ACB9K646_9ASTR</name>
<dbReference type="Proteomes" id="UP001056120">
    <property type="component" value="Linkage Group LG01"/>
</dbReference>
<evidence type="ECO:0000313" key="1">
    <source>
        <dbReference type="EMBL" id="KAI3827727.1"/>
    </source>
</evidence>
<proteinExistence type="predicted"/>
<accession>A0ACB9K646</accession>
<gene>
    <name evidence="1" type="ORF">L1987_01810</name>
</gene>
<keyword evidence="2" id="KW-1185">Reference proteome</keyword>
<protein>
    <submittedName>
        <fullName evidence="1">Uncharacterized protein</fullName>
    </submittedName>
</protein>
<evidence type="ECO:0000313" key="2">
    <source>
        <dbReference type="Proteomes" id="UP001056120"/>
    </source>
</evidence>